<dbReference type="Gene3D" id="2.70.70.10">
    <property type="entry name" value="Glucose Permease (Domain IIA)"/>
    <property type="match status" value="1"/>
</dbReference>
<dbReference type="Gene3D" id="3.10.450.350">
    <property type="match status" value="1"/>
</dbReference>
<dbReference type="GO" id="GO:0004222">
    <property type="term" value="F:metalloendopeptidase activity"/>
    <property type="evidence" value="ECO:0007669"/>
    <property type="project" value="TreeGrafter"/>
</dbReference>
<evidence type="ECO:0000256" key="3">
    <source>
        <dbReference type="ARBA" id="ARBA00022723"/>
    </source>
</evidence>
<dbReference type="GO" id="GO:0006508">
    <property type="term" value="P:proteolysis"/>
    <property type="evidence" value="ECO:0007669"/>
    <property type="project" value="UniProtKB-KW"/>
</dbReference>
<evidence type="ECO:0000259" key="7">
    <source>
        <dbReference type="Pfam" id="PF01551"/>
    </source>
</evidence>
<feature type="domain" description="M23ase beta-sheet core" evidence="7">
    <location>
        <begin position="281"/>
        <end position="377"/>
    </location>
</feature>
<dbReference type="SUPFAM" id="SSF51261">
    <property type="entry name" value="Duplicated hybrid motif"/>
    <property type="match status" value="1"/>
</dbReference>
<keyword evidence="4" id="KW-0378">Hydrolase</keyword>
<evidence type="ECO:0000256" key="1">
    <source>
        <dbReference type="ARBA" id="ARBA00001947"/>
    </source>
</evidence>
<dbReference type="Pfam" id="PF01551">
    <property type="entry name" value="Peptidase_M23"/>
    <property type="match status" value="1"/>
</dbReference>
<comment type="cofactor">
    <cofactor evidence="1">
        <name>Zn(2+)</name>
        <dbReference type="ChEBI" id="CHEBI:29105"/>
    </cofactor>
</comment>
<evidence type="ECO:0000256" key="6">
    <source>
        <dbReference type="ARBA" id="ARBA00023049"/>
    </source>
</evidence>
<evidence type="ECO:0000256" key="4">
    <source>
        <dbReference type="ARBA" id="ARBA00022801"/>
    </source>
</evidence>
<keyword evidence="3" id="KW-0479">Metal-binding</keyword>
<reference evidence="8" key="1">
    <citation type="submission" date="2020-10" db="EMBL/GenBank/DDBJ databases">
        <authorList>
            <person name="Gilroy R."/>
        </authorList>
    </citation>
    <scope>NUCLEOTIDE SEQUENCE</scope>
    <source>
        <strain evidence="8">10037</strain>
    </source>
</reference>
<evidence type="ECO:0000256" key="5">
    <source>
        <dbReference type="ARBA" id="ARBA00022833"/>
    </source>
</evidence>
<evidence type="ECO:0000256" key="2">
    <source>
        <dbReference type="ARBA" id="ARBA00022670"/>
    </source>
</evidence>
<dbReference type="Proteomes" id="UP000823597">
    <property type="component" value="Unassembled WGS sequence"/>
</dbReference>
<dbReference type="PANTHER" id="PTHR21666:SF288">
    <property type="entry name" value="CELL DIVISION PROTEIN YTFB"/>
    <property type="match status" value="1"/>
</dbReference>
<gene>
    <name evidence="8" type="ORF">IAB93_00935</name>
</gene>
<dbReference type="InterPro" id="IPR011055">
    <property type="entry name" value="Dup_hybrid_motif"/>
</dbReference>
<dbReference type="EMBL" id="JADIME010000011">
    <property type="protein sequence ID" value="MBO8464545.1"/>
    <property type="molecule type" value="Genomic_DNA"/>
</dbReference>
<reference evidence="8" key="2">
    <citation type="journal article" date="2021" name="PeerJ">
        <title>Extensive microbial diversity within the chicken gut microbiome revealed by metagenomics and culture.</title>
        <authorList>
            <person name="Gilroy R."/>
            <person name="Ravi A."/>
            <person name="Getino M."/>
            <person name="Pursley I."/>
            <person name="Horton D.L."/>
            <person name="Alikhan N.F."/>
            <person name="Baker D."/>
            <person name="Gharbi K."/>
            <person name="Hall N."/>
            <person name="Watson M."/>
            <person name="Adriaenssens E.M."/>
            <person name="Foster-Nyarko E."/>
            <person name="Jarju S."/>
            <person name="Secka A."/>
            <person name="Antonio M."/>
            <person name="Oren A."/>
            <person name="Chaudhuri R.R."/>
            <person name="La Ragione R."/>
            <person name="Hildebrand F."/>
            <person name="Pallen M.J."/>
        </authorList>
    </citation>
    <scope>NUCLEOTIDE SEQUENCE</scope>
    <source>
        <strain evidence="8">10037</strain>
    </source>
</reference>
<dbReference type="InterPro" id="IPR016047">
    <property type="entry name" value="M23ase_b-sheet_dom"/>
</dbReference>
<evidence type="ECO:0000313" key="8">
    <source>
        <dbReference type="EMBL" id="MBO8464545.1"/>
    </source>
</evidence>
<accession>A0A9D9I2P2</accession>
<evidence type="ECO:0000313" key="9">
    <source>
        <dbReference type="Proteomes" id="UP000823597"/>
    </source>
</evidence>
<organism evidence="8 9">
    <name type="scientific">Candidatus Merdivivens pullistercoris</name>
    <dbReference type="NCBI Taxonomy" id="2840873"/>
    <lineage>
        <taxon>Bacteria</taxon>
        <taxon>Pseudomonadati</taxon>
        <taxon>Bacteroidota</taxon>
        <taxon>Bacteroidia</taxon>
        <taxon>Bacteroidales</taxon>
        <taxon>Muribaculaceae</taxon>
        <taxon>Muribaculaceae incertae sedis</taxon>
        <taxon>Candidatus Merdivivens</taxon>
    </lineage>
</organism>
<proteinExistence type="predicted"/>
<keyword evidence="2" id="KW-0645">Protease</keyword>
<protein>
    <submittedName>
        <fullName evidence="8">Peptidoglycan DD-metalloendopeptidase family protein</fullName>
    </submittedName>
</protein>
<dbReference type="AlphaFoldDB" id="A0A9D9I2P2"/>
<dbReference type="PANTHER" id="PTHR21666">
    <property type="entry name" value="PEPTIDASE-RELATED"/>
    <property type="match status" value="1"/>
</dbReference>
<dbReference type="PROSITE" id="PS51257">
    <property type="entry name" value="PROKAR_LIPOPROTEIN"/>
    <property type="match status" value="1"/>
</dbReference>
<dbReference type="InterPro" id="IPR050570">
    <property type="entry name" value="Cell_wall_metabolism_enzyme"/>
</dbReference>
<name>A0A9D9I2P2_9BACT</name>
<keyword evidence="6" id="KW-0482">Metalloprotease</keyword>
<keyword evidence="5" id="KW-0862">Zinc</keyword>
<dbReference type="GO" id="GO:0046872">
    <property type="term" value="F:metal ion binding"/>
    <property type="evidence" value="ECO:0007669"/>
    <property type="project" value="UniProtKB-KW"/>
</dbReference>
<dbReference type="CDD" id="cd12797">
    <property type="entry name" value="M23_peptidase"/>
    <property type="match status" value="1"/>
</dbReference>
<sequence length="430" mass="47821">MSVRIKTVLFAIVIVSGLCSCGGGKNPSGTESAEASVGDTLELNEFGIPVAGYEVETKQVGRGDFFSNILNEYGITNQEIYRISEAIKDTFDIRDIRVGNEYTSFVSEADTTLHYWVYCIDRQRYLILDLRNADSVGSMIFRKRMQTVPCYADVTIENSLWYDMVSAGVSPLLILKLSDIYAWTVDFFALQKGDVFKVLYDEVRCDGEVFAIGDVRYVEFTHDGEMFPSVMFDQGDGGNIYWNDKGESMRKAFLKAPLNYSRISSGFSYARKHPVTRKVQPHTGVDYAAPTGTPVMTVGDGTVIECRYRGANGNIVKIKHNSVYTTAYLHLSRFAKGMYVGKRVRQGDVIGYVGSTGRSTGPHLDYRIWKNGTPINPLKMESPSAEPLKKDNMDEFRAVMGVYKSSVDSIYAVKLYDGAMKAVSAAGKVS</sequence>
<comment type="caution">
    <text evidence="8">The sequence shown here is derived from an EMBL/GenBank/DDBJ whole genome shotgun (WGS) entry which is preliminary data.</text>
</comment>